<evidence type="ECO:0000313" key="3">
    <source>
        <dbReference type="Proteomes" id="UP001322664"/>
    </source>
</evidence>
<feature type="domain" description="N-acetyltransferase" evidence="1">
    <location>
        <begin position="3"/>
        <end position="158"/>
    </location>
</feature>
<dbReference type="GO" id="GO:0016740">
    <property type="term" value="F:transferase activity"/>
    <property type="evidence" value="ECO:0007669"/>
    <property type="project" value="UniProtKB-KW"/>
</dbReference>
<sequence length="161" mass="18122">MQLFIESMDKEKASAILNWRYEAPYDFYNNELTDEALQELLDGSYNAIVDDKQQLIGFFCVGKGAQVPAGNRFDAYTASCVDMGFGMNPHLTGQGNGFDFCSLIMQFIEQNYAGTPIRLTVAKFNQRAIHLYEKLGFVAQAEFSSELAEFIVMTRKSLHTA</sequence>
<protein>
    <submittedName>
        <fullName evidence="2">GNAT family protein</fullName>
        <ecNumber evidence="2">2.-.-.-</ecNumber>
    </submittedName>
</protein>
<dbReference type="SUPFAM" id="SSF55729">
    <property type="entry name" value="Acyl-CoA N-acyltransferases (Nat)"/>
    <property type="match status" value="1"/>
</dbReference>
<proteinExistence type="predicted"/>
<dbReference type="PROSITE" id="PS51186">
    <property type="entry name" value="GNAT"/>
    <property type="match status" value="1"/>
</dbReference>
<name>A0ABZ0RRV6_9BACI</name>
<dbReference type="EC" id="2.-.-.-" evidence="2"/>
<organism evidence="2 3">
    <name type="scientific">Lysinibacillus louembei</name>
    <dbReference type="NCBI Taxonomy" id="1470088"/>
    <lineage>
        <taxon>Bacteria</taxon>
        <taxon>Bacillati</taxon>
        <taxon>Bacillota</taxon>
        <taxon>Bacilli</taxon>
        <taxon>Bacillales</taxon>
        <taxon>Bacillaceae</taxon>
        <taxon>Lysinibacillus</taxon>
    </lineage>
</organism>
<dbReference type="EMBL" id="CP137624">
    <property type="protein sequence ID" value="WPK10962.1"/>
    <property type="molecule type" value="Genomic_DNA"/>
</dbReference>
<dbReference type="InterPro" id="IPR000182">
    <property type="entry name" value="GNAT_dom"/>
</dbReference>
<dbReference type="Proteomes" id="UP001322664">
    <property type="component" value="Chromosome"/>
</dbReference>
<keyword evidence="3" id="KW-1185">Reference proteome</keyword>
<keyword evidence="2" id="KW-0808">Transferase</keyword>
<dbReference type="Gene3D" id="3.40.630.30">
    <property type="match status" value="1"/>
</dbReference>
<evidence type="ECO:0000313" key="2">
    <source>
        <dbReference type="EMBL" id="WPK10962.1"/>
    </source>
</evidence>
<dbReference type="Pfam" id="PF00583">
    <property type="entry name" value="Acetyltransf_1"/>
    <property type="match status" value="1"/>
</dbReference>
<dbReference type="InterPro" id="IPR016181">
    <property type="entry name" value="Acyl_CoA_acyltransferase"/>
</dbReference>
<dbReference type="RefSeq" id="WP_319836073.1">
    <property type="nucleotide sequence ID" value="NZ_CP137624.1"/>
</dbReference>
<accession>A0ABZ0RRV6</accession>
<gene>
    <name evidence="2" type="ORF">R6U77_13845</name>
</gene>
<evidence type="ECO:0000259" key="1">
    <source>
        <dbReference type="PROSITE" id="PS51186"/>
    </source>
</evidence>
<reference evidence="2 3" key="1">
    <citation type="submission" date="2023-09" db="EMBL/GenBank/DDBJ databases">
        <authorList>
            <person name="Page C.A."/>
            <person name="Perez-Diaz I.M."/>
        </authorList>
    </citation>
    <scope>NUCLEOTIDE SEQUENCE [LARGE SCALE GENOMIC DNA]</scope>
    <source>
        <strain evidence="2 3">Ll15</strain>
    </source>
</reference>